<feature type="transmembrane region" description="Helical" evidence="7">
    <location>
        <begin position="131"/>
        <end position="151"/>
    </location>
</feature>
<dbReference type="PRINTS" id="PR01315">
    <property type="entry name" value="BATTENIN"/>
</dbReference>
<feature type="transmembrane region" description="Helical" evidence="7">
    <location>
        <begin position="12"/>
        <end position="39"/>
    </location>
</feature>
<evidence type="ECO:0000256" key="4">
    <source>
        <dbReference type="ARBA" id="ARBA00022970"/>
    </source>
</evidence>
<accession>A0AAE0DCC3</accession>
<evidence type="ECO:0000256" key="2">
    <source>
        <dbReference type="ARBA" id="ARBA00022448"/>
    </source>
</evidence>
<protein>
    <recommendedName>
        <fullName evidence="7">Protein BTN</fullName>
    </recommendedName>
</protein>
<dbReference type="AlphaFoldDB" id="A0AAE0DCC3"/>
<keyword evidence="9" id="KW-1185">Reference proteome</keyword>
<evidence type="ECO:0000256" key="1">
    <source>
        <dbReference type="ARBA" id="ARBA00004127"/>
    </source>
</evidence>
<dbReference type="PANTHER" id="PTHR10981">
    <property type="entry name" value="BATTENIN"/>
    <property type="match status" value="1"/>
</dbReference>
<dbReference type="GO" id="GO:0005774">
    <property type="term" value="C:vacuolar membrane"/>
    <property type="evidence" value="ECO:0007669"/>
    <property type="project" value="UniProtKB-SubCell"/>
</dbReference>
<feature type="transmembrane region" description="Helical" evidence="7">
    <location>
        <begin position="291"/>
        <end position="311"/>
    </location>
</feature>
<keyword evidence="7" id="KW-0926">Vacuole</keyword>
<dbReference type="Proteomes" id="UP001281614">
    <property type="component" value="Unassembled WGS sequence"/>
</dbReference>
<name>A0AAE0DCC3_COLKA</name>
<comment type="caution">
    <text evidence="8">The sequence shown here is derived from an EMBL/GenBank/DDBJ whole genome shotgun (WGS) entry which is preliminary data.</text>
</comment>
<feature type="transmembrane region" description="Helical" evidence="7">
    <location>
        <begin position="352"/>
        <end position="375"/>
    </location>
</feature>
<feature type="transmembrane region" description="Helical" evidence="7">
    <location>
        <begin position="257"/>
        <end position="279"/>
    </location>
</feature>
<keyword evidence="5 7" id="KW-1133">Transmembrane helix</keyword>
<comment type="subcellular location">
    <subcellularLocation>
        <location evidence="1">Endomembrane system</location>
        <topology evidence="1">Multi-pass membrane protein</topology>
    </subcellularLocation>
    <subcellularLocation>
        <location evidence="7">Vacuole membrane</location>
        <topology evidence="7">Multi-pass membrane protein</topology>
    </subcellularLocation>
</comment>
<dbReference type="GO" id="GO:0006865">
    <property type="term" value="P:amino acid transport"/>
    <property type="evidence" value="ECO:0007669"/>
    <property type="project" value="UniProtKB-KW"/>
</dbReference>
<dbReference type="PANTHER" id="PTHR10981:SF0">
    <property type="entry name" value="BATTENIN"/>
    <property type="match status" value="1"/>
</dbReference>
<reference evidence="8" key="1">
    <citation type="submission" date="2023-02" db="EMBL/GenBank/DDBJ databases">
        <title>Colletotrichum kahawae CIFC_Que2 genome sequencing and assembly.</title>
        <authorList>
            <person name="Baroncelli R."/>
        </authorList>
    </citation>
    <scope>NUCLEOTIDE SEQUENCE</scope>
    <source>
        <strain evidence="8">CIFC_Que2</strain>
    </source>
</reference>
<dbReference type="EMBL" id="VYYT01000090">
    <property type="protein sequence ID" value="KAK2770793.1"/>
    <property type="molecule type" value="Genomic_DNA"/>
</dbReference>
<evidence type="ECO:0000313" key="9">
    <source>
        <dbReference type="Proteomes" id="UP001281614"/>
    </source>
</evidence>
<evidence type="ECO:0000256" key="5">
    <source>
        <dbReference type="ARBA" id="ARBA00022989"/>
    </source>
</evidence>
<dbReference type="Pfam" id="PF02487">
    <property type="entry name" value="CLN3"/>
    <property type="match status" value="1"/>
</dbReference>
<comment type="similarity">
    <text evidence="7">Belongs to the battenin family.</text>
</comment>
<evidence type="ECO:0000256" key="7">
    <source>
        <dbReference type="RuleBase" id="RU361113"/>
    </source>
</evidence>
<dbReference type="InterPro" id="IPR003492">
    <property type="entry name" value="Battenin_disease_Cln3"/>
</dbReference>
<keyword evidence="2" id="KW-0813">Transport</keyword>
<feature type="transmembrane region" description="Helical" evidence="7">
    <location>
        <begin position="45"/>
        <end position="66"/>
    </location>
</feature>
<keyword evidence="4" id="KW-0029">Amino-acid transport</keyword>
<feature type="transmembrane region" description="Helical" evidence="7">
    <location>
        <begin position="227"/>
        <end position="245"/>
    </location>
</feature>
<feature type="transmembrane region" description="Helical" evidence="7">
    <location>
        <begin position="163"/>
        <end position="182"/>
    </location>
</feature>
<keyword evidence="6 7" id="KW-0472">Membrane</keyword>
<evidence type="ECO:0000256" key="3">
    <source>
        <dbReference type="ARBA" id="ARBA00022692"/>
    </source>
</evidence>
<dbReference type="GO" id="GO:0012505">
    <property type="term" value="C:endomembrane system"/>
    <property type="evidence" value="ECO:0007669"/>
    <property type="project" value="UniProtKB-SubCell"/>
</dbReference>
<sequence>MAPKSKTSFDEVRTFLGFACLGLANTILPAIIYAANYLIIPYPRAVATLIELLPCVVVKLLLPFVIHRIPSRLRPLVVAACWLVAKKVADDTPPNVLPPVRIAMSVLASVSASVTEVSCLGMVGHSGMHALAGWGFGTGAGMVSNAAWPFVLAHKAGKVLRSATGGVFYLVALLVFAHFAILPRSLTRWTGRPDRDREERQSCLEAGQLRRRSGSISIRARVQILRGLARSNMLPLFAASLLLFLQQGVTRTLDGSVFGTFSRFAATYGVSLHLGTFLARSSVTFYPLRNLRAPLTALAVVSILAFFNAVFLVSTNLALALAFVAGLSSGLVYINVLARTMEETRDANDREFSLGVVTAGDAGGLVVGGLLGAFLELEMCSHLLSGRRWCHRAK</sequence>
<proteinExistence type="inferred from homology"/>
<dbReference type="GO" id="GO:0051453">
    <property type="term" value="P:regulation of intracellular pH"/>
    <property type="evidence" value="ECO:0007669"/>
    <property type="project" value="TreeGrafter"/>
</dbReference>
<evidence type="ECO:0000313" key="8">
    <source>
        <dbReference type="EMBL" id="KAK2770793.1"/>
    </source>
</evidence>
<keyword evidence="3 7" id="KW-0812">Transmembrane</keyword>
<feature type="transmembrane region" description="Helical" evidence="7">
    <location>
        <begin position="317"/>
        <end position="340"/>
    </location>
</feature>
<gene>
    <name evidence="8" type="ORF">CKAH01_04300</name>
</gene>
<evidence type="ECO:0000256" key="6">
    <source>
        <dbReference type="ARBA" id="ARBA00023136"/>
    </source>
</evidence>
<organism evidence="8 9">
    <name type="scientific">Colletotrichum kahawae</name>
    <name type="common">Coffee berry disease fungus</name>
    <dbReference type="NCBI Taxonomy" id="34407"/>
    <lineage>
        <taxon>Eukaryota</taxon>
        <taxon>Fungi</taxon>
        <taxon>Dikarya</taxon>
        <taxon>Ascomycota</taxon>
        <taxon>Pezizomycotina</taxon>
        <taxon>Sordariomycetes</taxon>
        <taxon>Hypocreomycetidae</taxon>
        <taxon>Glomerellales</taxon>
        <taxon>Glomerellaceae</taxon>
        <taxon>Colletotrichum</taxon>
        <taxon>Colletotrichum gloeosporioides species complex</taxon>
    </lineage>
</organism>